<sequence>MSDSAVVLMQRLGLSDEELCATLDSNPIEVISGSLDHRPELPILLQLTAAAEEAVGAGVLARWVRTSGPSGRPIDQLVTRDFMAFEASLTTLLERGFVIGGGD</sequence>
<protein>
    <submittedName>
        <fullName evidence="1">Unannotated protein</fullName>
    </submittedName>
</protein>
<gene>
    <name evidence="1" type="ORF">UFOPK3547_00257</name>
</gene>
<organism evidence="1">
    <name type="scientific">freshwater metagenome</name>
    <dbReference type="NCBI Taxonomy" id="449393"/>
    <lineage>
        <taxon>unclassified sequences</taxon>
        <taxon>metagenomes</taxon>
        <taxon>ecological metagenomes</taxon>
    </lineage>
</organism>
<dbReference type="AlphaFoldDB" id="A0A6J5Z983"/>
<evidence type="ECO:0000313" key="1">
    <source>
        <dbReference type="EMBL" id="CAB4337020.1"/>
    </source>
</evidence>
<reference evidence="1" key="1">
    <citation type="submission" date="2020-05" db="EMBL/GenBank/DDBJ databases">
        <authorList>
            <person name="Chiriac C."/>
            <person name="Salcher M."/>
            <person name="Ghai R."/>
            <person name="Kavagutti S V."/>
        </authorList>
    </citation>
    <scope>NUCLEOTIDE SEQUENCE</scope>
</reference>
<accession>A0A6J5Z983</accession>
<proteinExistence type="predicted"/>
<dbReference type="EMBL" id="CAESAN010000013">
    <property type="protein sequence ID" value="CAB4337020.1"/>
    <property type="molecule type" value="Genomic_DNA"/>
</dbReference>
<name>A0A6J5Z983_9ZZZZ</name>